<dbReference type="Pfam" id="PF06114">
    <property type="entry name" value="Peptidase_M78"/>
    <property type="match status" value="1"/>
</dbReference>
<dbReference type="EMBL" id="FMJE01000005">
    <property type="protein sequence ID" value="SCM82902.1"/>
    <property type="molecule type" value="Genomic_DNA"/>
</dbReference>
<dbReference type="Gene3D" id="1.10.10.2910">
    <property type="match status" value="1"/>
</dbReference>
<proteinExistence type="predicted"/>
<dbReference type="PANTHER" id="PTHR43236:SF2">
    <property type="entry name" value="BLL0069 PROTEIN"/>
    <property type="match status" value="1"/>
</dbReference>
<sequence length="384" mass="43841">MVVRVAIKPVLLEWAIKRSGRSMPEIEHKFPKVQQWLAESYQPSFKQLEDFAAFTYTPFGYFFLQAPPKEMLPIPLYRTLDSQQEPNEASVNLIDTIQTMQSRQNWLRDYLIERGADPLSFVQSANIHDNVAEVARHIRKTLKLTTDWAAEHTTWTDALNFLRETIEDIGILVVVNGIVGNNTHRKLDPQEFRGFVLVDEYSPLLFINGADGKAAQMFTLAHELAHVFFGYSAAFDLRGSLPSADLIEVKCDQVAAEFLVPAYEFKVAWDQAEKTDNIFQHMARKFKVSEIVIARRSLDLAFIDKPAFFSFYERYQAEERKTKAAQSGGGNFFANQKFRIGKRFAESVILATKEGSLLYSEAYQLTGLRGKTFDEFANSIGYEV</sequence>
<accession>A0A212LZC7</accession>
<evidence type="ECO:0000259" key="1">
    <source>
        <dbReference type="Pfam" id="PF06114"/>
    </source>
</evidence>
<organism evidence="2">
    <name type="scientific">uncultured Sporomusa sp</name>
    <dbReference type="NCBI Taxonomy" id="307249"/>
    <lineage>
        <taxon>Bacteria</taxon>
        <taxon>Bacillati</taxon>
        <taxon>Bacillota</taxon>
        <taxon>Negativicutes</taxon>
        <taxon>Selenomonadales</taxon>
        <taxon>Sporomusaceae</taxon>
        <taxon>Sporomusa</taxon>
        <taxon>environmental samples</taxon>
    </lineage>
</organism>
<evidence type="ECO:0000313" key="2">
    <source>
        <dbReference type="EMBL" id="SCM82902.1"/>
    </source>
</evidence>
<name>A0A212LZC7_9FIRM</name>
<reference evidence="2" key="1">
    <citation type="submission" date="2016-08" db="EMBL/GenBank/DDBJ databases">
        <authorList>
            <person name="Seilhamer J.J."/>
        </authorList>
    </citation>
    <scope>NUCLEOTIDE SEQUENCE</scope>
    <source>
        <strain evidence="2">86</strain>
    </source>
</reference>
<dbReference type="RefSeq" id="WP_288185460.1">
    <property type="nucleotide sequence ID" value="NZ_LT608335.1"/>
</dbReference>
<dbReference type="InterPro" id="IPR052345">
    <property type="entry name" value="Rad_response_metalloprotease"/>
</dbReference>
<dbReference type="PANTHER" id="PTHR43236">
    <property type="entry name" value="ANTITOXIN HIGA1"/>
    <property type="match status" value="1"/>
</dbReference>
<dbReference type="AlphaFoldDB" id="A0A212LZC7"/>
<protein>
    <recommendedName>
        <fullName evidence="1">IrrE N-terminal-like domain-containing protein</fullName>
    </recommendedName>
</protein>
<feature type="domain" description="IrrE N-terminal-like" evidence="1">
    <location>
        <begin position="167"/>
        <end position="296"/>
    </location>
</feature>
<gene>
    <name evidence="2" type="ORF">KL86SPO_50674</name>
</gene>
<dbReference type="InterPro" id="IPR010359">
    <property type="entry name" value="IrrE_HExxH"/>
</dbReference>